<evidence type="ECO:0000313" key="4">
    <source>
        <dbReference type="EMBL" id="OSC39678.1"/>
    </source>
</evidence>
<comment type="caution">
    <text evidence="4">The sequence shown here is derived from an EMBL/GenBank/DDBJ whole genome shotgun (WGS) entry which is preliminary data.</text>
</comment>
<gene>
    <name evidence="4" type="ORF">B8W66_16105</name>
</gene>
<dbReference type="PANTHER" id="PTHR46766:SF1">
    <property type="entry name" value="GLUTAMINE-RICH PROTEIN 2"/>
    <property type="match status" value="1"/>
</dbReference>
<dbReference type="OrthoDB" id="4753201at2"/>
<comment type="similarity">
    <text evidence="1">Belongs to the mycobacterial PPE family.</text>
</comment>
<dbReference type="InterPro" id="IPR022171">
    <property type="entry name" value="PPE_C"/>
</dbReference>
<name>A0A1X2LSH9_9MYCO</name>
<dbReference type="PANTHER" id="PTHR46766">
    <property type="entry name" value="GLUTAMINE-RICH PROTEIN 2"/>
    <property type="match status" value="1"/>
</dbReference>
<dbReference type="GO" id="GO:0052572">
    <property type="term" value="P:response to host immune response"/>
    <property type="evidence" value="ECO:0007669"/>
    <property type="project" value="TreeGrafter"/>
</dbReference>
<reference evidence="4 5" key="1">
    <citation type="submission" date="2017-04" db="EMBL/GenBank/DDBJ databases">
        <title>The new phylogeny of genus Mycobacterium.</title>
        <authorList>
            <person name="Tortoli E."/>
            <person name="Trovato A."/>
            <person name="Cirillo D.M."/>
        </authorList>
    </citation>
    <scope>NUCLEOTIDE SEQUENCE [LARGE SCALE GENOMIC DNA]</scope>
    <source>
        <strain evidence="4 5">TBL 1200985</strain>
    </source>
</reference>
<sequence length="375" mass="37810">MDFAMLPPEINSGRMYAGPGSGPMLAAAATWDELASDLSFAAAGYGLALSELTGSVWIGPASAAMAAAVTPYVTWLISTAALAEQTASQARAAAAAYEAAFAMTVPPPVIAANRALLMSLIATNFWGQNTPAIAVAEAHYAQMWAQDAGAMYGYAGSSATAARLTVYTAPPRGPDAGGLNRRAAAVATQLISAVPHALQQLSTASTSSISSGSALGWLQNLLTELGDLSTAERTTLTRIWANGYFVLGIVQFLSRIGQQLTFGPGGTTAGSGGAWYPTPQFAGPGGGRAMSASLARAETVGSLSVPPSWAAAAPAPADRAAAVTPDSNATAARASTPGGLLRGVPLTGAGRRATGGFAHRYGFRHGVTARPPSAG</sequence>
<dbReference type="Proteomes" id="UP000193247">
    <property type="component" value="Unassembled WGS sequence"/>
</dbReference>
<accession>A0A1X2LSH9</accession>
<dbReference type="InterPro" id="IPR000030">
    <property type="entry name" value="PPE_dom"/>
</dbReference>
<dbReference type="AlphaFoldDB" id="A0A1X2LSH9"/>
<dbReference type="RefSeq" id="WP_085326165.1">
    <property type="nucleotide sequence ID" value="NZ_NCXP01000021.1"/>
</dbReference>
<organism evidence="4 5">
    <name type="scientific">Mycobacterium decipiens</name>
    <dbReference type="NCBI Taxonomy" id="1430326"/>
    <lineage>
        <taxon>Bacteria</taxon>
        <taxon>Bacillati</taxon>
        <taxon>Actinomycetota</taxon>
        <taxon>Actinomycetes</taxon>
        <taxon>Mycobacteriales</taxon>
        <taxon>Mycobacteriaceae</taxon>
        <taxon>Mycobacterium</taxon>
    </lineage>
</organism>
<feature type="domain" description="PPE family C-terminal" evidence="3">
    <location>
        <begin position="291"/>
        <end position="371"/>
    </location>
</feature>
<keyword evidence="5" id="KW-1185">Reference proteome</keyword>
<evidence type="ECO:0000256" key="1">
    <source>
        <dbReference type="ARBA" id="ARBA00010652"/>
    </source>
</evidence>
<dbReference type="FunFam" id="1.20.1260.20:FF:000001">
    <property type="entry name" value="PPE family protein PPE41"/>
    <property type="match status" value="1"/>
</dbReference>
<dbReference type="EMBL" id="NCXP01000021">
    <property type="protein sequence ID" value="OSC39678.1"/>
    <property type="molecule type" value="Genomic_DNA"/>
</dbReference>
<evidence type="ECO:0000259" key="3">
    <source>
        <dbReference type="Pfam" id="PF12484"/>
    </source>
</evidence>
<dbReference type="Pfam" id="PF12484">
    <property type="entry name" value="PPE-SVP"/>
    <property type="match status" value="1"/>
</dbReference>
<proteinExistence type="inferred from homology"/>
<dbReference type="InterPro" id="IPR038332">
    <property type="entry name" value="PPE_sf"/>
</dbReference>
<dbReference type="STRING" id="1430326.B8W66_16105"/>
<evidence type="ECO:0000259" key="2">
    <source>
        <dbReference type="Pfam" id="PF00823"/>
    </source>
</evidence>
<feature type="domain" description="PPE" evidence="2">
    <location>
        <begin position="2"/>
        <end position="165"/>
    </location>
</feature>
<dbReference type="Gene3D" id="1.20.1260.20">
    <property type="entry name" value="PPE superfamily"/>
    <property type="match status" value="1"/>
</dbReference>
<dbReference type="Pfam" id="PF00823">
    <property type="entry name" value="PPE"/>
    <property type="match status" value="1"/>
</dbReference>
<dbReference type="SUPFAM" id="SSF140459">
    <property type="entry name" value="PE/PPE dimer-like"/>
    <property type="match status" value="1"/>
</dbReference>
<protein>
    <recommendedName>
        <fullName evidence="6">PPE family protein</fullName>
    </recommendedName>
</protein>
<evidence type="ECO:0008006" key="6">
    <source>
        <dbReference type="Google" id="ProtNLM"/>
    </source>
</evidence>
<evidence type="ECO:0000313" key="5">
    <source>
        <dbReference type="Proteomes" id="UP000193247"/>
    </source>
</evidence>